<protein>
    <submittedName>
        <fullName evidence="1">Uncharacterized protein</fullName>
    </submittedName>
</protein>
<accession>A0ACC2NR25</accession>
<evidence type="ECO:0000313" key="2">
    <source>
        <dbReference type="Proteomes" id="UP001239111"/>
    </source>
</evidence>
<reference evidence="1" key="1">
    <citation type="submission" date="2023-04" db="EMBL/GenBank/DDBJ databases">
        <title>A chromosome-level genome assembly of the parasitoid wasp Eretmocerus hayati.</title>
        <authorList>
            <person name="Zhong Y."/>
            <person name="Liu S."/>
            <person name="Liu Y."/>
        </authorList>
    </citation>
    <scope>NUCLEOTIDE SEQUENCE</scope>
    <source>
        <strain evidence="1">ZJU_SS_LIU_2023</strain>
    </source>
</reference>
<gene>
    <name evidence="1" type="ORF">QAD02_004814</name>
</gene>
<dbReference type="EMBL" id="CM056743">
    <property type="protein sequence ID" value="KAJ8673552.1"/>
    <property type="molecule type" value="Genomic_DNA"/>
</dbReference>
<comment type="caution">
    <text evidence="1">The sequence shown here is derived from an EMBL/GenBank/DDBJ whole genome shotgun (WGS) entry which is preliminary data.</text>
</comment>
<name>A0ACC2NR25_9HYME</name>
<sequence length="583" mass="67117">MRKSSTTTTRRRSSSNPGKFSQDFDRNSMRGDPRRPNFGGQDSGIPRPRMRSSSTDRLSGMRKSNLRPTTGPKLSFGQYTTASSAISPMPSNRFTHALDRPNRQSHADQASTIARGQTPSNNRHVVLTSNDARSRASSAERANALVSKGPKKDSRPLGDKNFLVNMVNKIDSYFHSMNQSGILNTNGSIKPLSLKIFVEATDLLLKLLDMKQLISSGNYVEEIPKVAKKLYYPAVMNKSWLKTANTPHNFPQACGWISWLVELCEVKDIAFETFTFDRLPMIGESEEEKEKVRNIFIVMIECYKAWNDEQNEEEDNIMQQFLQREAHRRGISSEAFQQVKRELEEVQLNHDKEKMATDQVSADTNELQEILSSLRKDRAKQEDHILEQQRFIDKTTREIEQLKKEKIIFTKDIEQLEITNQELNSIIKKQPMSVDERDKILKCCSDQQTFLENFEAHLEEMRKEAYTLDLQLSSSNKNLTKTIFGYNQALFLQFSGSNINIDDLLMPEDAESNEKVAKLNSELEIVSQDLSDCIDKREAVIRKYDRLQESAKLLFHQMQDILDQHHEKIQDTLELYVKEKEQS</sequence>
<organism evidence="1 2">
    <name type="scientific">Eretmocerus hayati</name>
    <dbReference type="NCBI Taxonomy" id="131215"/>
    <lineage>
        <taxon>Eukaryota</taxon>
        <taxon>Metazoa</taxon>
        <taxon>Ecdysozoa</taxon>
        <taxon>Arthropoda</taxon>
        <taxon>Hexapoda</taxon>
        <taxon>Insecta</taxon>
        <taxon>Pterygota</taxon>
        <taxon>Neoptera</taxon>
        <taxon>Endopterygota</taxon>
        <taxon>Hymenoptera</taxon>
        <taxon>Apocrita</taxon>
        <taxon>Proctotrupomorpha</taxon>
        <taxon>Chalcidoidea</taxon>
        <taxon>Aphelinidae</taxon>
        <taxon>Aphelininae</taxon>
        <taxon>Eretmocerus</taxon>
    </lineage>
</organism>
<keyword evidence="2" id="KW-1185">Reference proteome</keyword>
<proteinExistence type="predicted"/>
<evidence type="ECO:0000313" key="1">
    <source>
        <dbReference type="EMBL" id="KAJ8673552.1"/>
    </source>
</evidence>
<dbReference type="Proteomes" id="UP001239111">
    <property type="component" value="Chromosome 3"/>
</dbReference>